<evidence type="ECO:0000256" key="8">
    <source>
        <dbReference type="SAM" id="Phobius"/>
    </source>
</evidence>
<feature type="transmembrane region" description="Helical" evidence="8">
    <location>
        <begin position="126"/>
        <end position="145"/>
    </location>
</feature>
<feature type="transmembrane region" description="Helical" evidence="8">
    <location>
        <begin position="28"/>
        <end position="52"/>
    </location>
</feature>
<feature type="transmembrane region" description="Helical" evidence="8">
    <location>
        <begin position="463"/>
        <end position="479"/>
    </location>
</feature>
<evidence type="ECO:0000256" key="2">
    <source>
        <dbReference type="ARBA" id="ARBA00010323"/>
    </source>
</evidence>
<dbReference type="Pfam" id="PF03062">
    <property type="entry name" value="MBOAT"/>
    <property type="match status" value="1"/>
</dbReference>
<dbReference type="InterPro" id="IPR004299">
    <property type="entry name" value="MBOAT_fam"/>
</dbReference>
<evidence type="ECO:0000256" key="6">
    <source>
        <dbReference type="ARBA" id="ARBA00023136"/>
    </source>
</evidence>
<organism evidence="9 10">
    <name type="scientific">Candidatus Limivivens intestinipullorum</name>
    <dbReference type="NCBI Taxonomy" id="2840858"/>
    <lineage>
        <taxon>Bacteria</taxon>
        <taxon>Bacillati</taxon>
        <taxon>Bacillota</taxon>
        <taxon>Clostridia</taxon>
        <taxon>Lachnospirales</taxon>
        <taxon>Lachnospiraceae</taxon>
        <taxon>Lachnospiraceae incertae sedis</taxon>
        <taxon>Candidatus Limivivens</taxon>
    </lineage>
</organism>
<dbReference type="PANTHER" id="PTHR13285:SF18">
    <property type="entry name" value="PROTEIN-CYSTEINE N-PALMITOYLTRANSFERASE RASP"/>
    <property type="match status" value="1"/>
</dbReference>
<feature type="transmembrane region" description="Helical" evidence="8">
    <location>
        <begin position="346"/>
        <end position="364"/>
    </location>
</feature>
<feature type="transmembrane region" description="Helical" evidence="8">
    <location>
        <begin position="500"/>
        <end position="525"/>
    </location>
</feature>
<dbReference type="GO" id="GO:0016746">
    <property type="term" value="F:acyltransferase activity"/>
    <property type="evidence" value="ECO:0007669"/>
    <property type="project" value="UniProtKB-KW"/>
</dbReference>
<dbReference type="EMBL" id="DVIQ01000035">
    <property type="protein sequence ID" value="HIS31318.1"/>
    <property type="molecule type" value="Genomic_DNA"/>
</dbReference>
<reference evidence="9" key="2">
    <citation type="journal article" date="2021" name="PeerJ">
        <title>Extensive microbial diversity within the chicken gut microbiome revealed by metagenomics and culture.</title>
        <authorList>
            <person name="Gilroy R."/>
            <person name="Ravi A."/>
            <person name="Getino M."/>
            <person name="Pursley I."/>
            <person name="Horton D.L."/>
            <person name="Alikhan N.F."/>
            <person name="Baker D."/>
            <person name="Gharbi K."/>
            <person name="Hall N."/>
            <person name="Watson M."/>
            <person name="Adriaenssens E.M."/>
            <person name="Foster-Nyarko E."/>
            <person name="Jarju S."/>
            <person name="Secka A."/>
            <person name="Antonio M."/>
            <person name="Oren A."/>
            <person name="Chaudhuri R.R."/>
            <person name="La Ragione R."/>
            <person name="Hildebrand F."/>
            <person name="Pallen M.J."/>
        </authorList>
    </citation>
    <scope>NUCLEOTIDE SEQUENCE</scope>
    <source>
        <strain evidence="9">CHK190-19873</strain>
    </source>
</reference>
<dbReference type="Proteomes" id="UP000823935">
    <property type="component" value="Unassembled WGS sequence"/>
</dbReference>
<dbReference type="PANTHER" id="PTHR13285">
    <property type="entry name" value="ACYLTRANSFERASE"/>
    <property type="match status" value="1"/>
</dbReference>
<dbReference type="InterPro" id="IPR028362">
    <property type="entry name" value="AlgI"/>
</dbReference>
<dbReference type="InterPro" id="IPR024194">
    <property type="entry name" value="Ac/AlaTfrase_AlgI/DltB"/>
</dbReference>
<feature type="transmembrane region" description="Helical" evidence="8">
    <location>
        <begin position="5"/>
        <end position="22"/>
    </location>
</feature>
<feature type="transmembrane region" description="Helical" evidence="8">
    <location>
        <begin position="101"/>
        <end position="120"/>
    </location>
</feature>
<evidence type="ECO:0000256" key="7">
    <source>
        <dbReference type="PIRNR" id="PIRNR016636"/>
    </source>
</evidence>
<dbReference type="GO" id="GO:0005886">
    <property type="term" value="C:plasma membrane"/>
    <property type="evidence" value="ECO:0007669"/>
    <property type="project" value="UniProtKB-SubCell"/>
</dbReference>
<evidence type="ECO:0000313" key="9">
    <source>
        <dbReference type="EMBL" id="HIS31318.1"/>
    </source>
</evidence>
<keyword evidence="4 8" id="KW-0812">Transmembrane</keyword>
<sequence length="527" mass="59604">MTVNSLTFLAFFGVLALVYYLVRPRFQWMVLLAASIFFAASSGARVLLYLCYTSVTTFFAVRWMGGIDEAFSKSLAENGKAWSPAEKKAQKEQNKKKKRHVLVALLVLNIGALALTKYSGFLLENLNLVLGFVGLGAVPVLRLAAPLGISYYTLQSMGYALDVYKGKVKPEKNFAKTFLFVGFFPQMTQGPIGRFKDLAVQLYDKHPFCYENLAQGCRLLLWGFFKKCVIADRMNPMVSQVFDNYQGYGGMTLFLGCIYMSIQAYADFSAYMDIVSGFSRILGIRLAENFHRPFFSKSLAEYWRRWHITLSSWFRDYLFYPLSISKPAVKFGRFGKAVFGVRIGKLFPAVFALFIVWFSTGLWHDASWRYILWGVANGVVIIGAMILEPQFTWMKKKLHVREESGLWQVFCMVRTFLIVSFLKVFPGPADTAGTLGVIKGILTDFRPEFSYAALFPGIEKGDLLFVLFGLVLFFCVSLVQERKPERATFAGRNVVVRWGCYFVLLAGILCMGAFEISMVGGFAYAQY</sequence>
<dbReference type="GO" id="GO:0042121">
    <property type="term" value="P:alginic acid biosynthetic process"/>
    <property type="evidence" value="ECO:0007669"/>
    <property type="project" value="InterPro"/>
</dbReference>
<comment type="caution">
    <text evidence="9">The sequence shown here is derived from an EMBL/GenBank/DDBJ whole genome shotgun (WGS) entry which is preliminary data.</text>
</comment>
<keyword evidence="5 8" id="KW-1133">Transmembrane helix</keyword>
<comment type="similarity">
    <text evidence="2 7">Belongs to the membrane-bound acyltransferase family.</text>
</comment>
<evidence type="ECO:0000256" key="3">
    <source>
        <dbReference type="ARBA" id="ARBA00022475"/>
    </source>
</evidence>
<evidence type="ECO:0000256" key="5">
    <source>
        <dbReference type="ARBA" id="ARBA00022989"/>
    </source>
</evidence>
<accession>A0A9D1ESV6</accession>
<comment type="subcellular location">
    <subcellularLocation>
        <location evidence="1">Cell membrane</location>
        <topology evidence="1">Multi-pass membrane protein</topology>
    </subcellularLocation>
</comment>
<keyword evidence="7" id="KW-0808">Transferase</keyword>
<dbReference type="AlphaFoldDB" id="A0A9D1ESV6"/>
<keyword evidence="3 7" id="KW-1003">Cell membrane</keyword>
<evidence type="ECO:0000313" key="10">
    <source>
        <dbReference type="Proteomes" id="UP000823935"/>
    </source>
</evidence>
<keyword evidence="7" id="KW-0012">Acyltransferase</keyword>
<evidence type="ECO:0000256" key="4">
    <source>
        <dbReference type="ARBA" id="ARBA00022692"/>
    </source>
</evidence>
<protein>
    <submittedName>
        <fullName evidence="9">MBOAT family protein</fullName>
    </submittedName>
</protein>
<name>A0A9D1ESV6_9FIRM</name>
<dbReference type="PIRSF" id="PIRSF500217">
    <property type="entry name" value="AlgI"/>
    <property type="match status" value="1"/>
</dbReference>
<feature type="transmembrane region" description="Helical" evidence="8">
    <location>
        <begin position="407"/>
        <end position="425"/>
    </location>
</feature>
<reference evidence="9" key="1">
    <citation type="submission" date="2020-10" db="EMBL/GenBank/DDBJ databases">
        <authorList>
            <person name="Gilroy R."/>
        </authorList>
    </citation>
    <scope>NUCLEOTIDE SEQUENCE</scope>
    <source>
        <strain evidence="9">CHK190-19873</strain>
    </source>
</reference>
<dbReference type="PIRSF" id="PIRSF016636">
    <property type="entry name" value="AlgI_DltB"/>
    <property type="match status" value="1"/>
</dbReference>
<gene>
    <name evidence="9" type="ORF">IAB44_07195</name>
</gene>
<evidence type="ECO:0000256" key="1">
    <source>
        <dbReference type="ARBA" id="ARBA00004651"/>
    </source>
</evidence>
<feature type="transmembrane region" description="Helical" evidence="8">
    <location>
        <begin position="370"/>
        <end position="387"/>
    </location>
</feature>
<dbReference type="InterPro" id="IPR051085">
    <property type="entry name" value="MB_O-acyltransferase"/>
</dbReference>
<keyword evidence="6 7" id="KW-0472">Membrane</keyword>
<proteinExistence type="inferred from homology"/>